<reference evidence="2 3" key="1">
    <citation type="submission" date="2017-05" db="EMBL/GenBank/DDBJ databases">
        <title>Draft genome sequence of Elsinoe australis.</title>
        <authorList>
            <person name="Cheng Q."/>
        </authorList>
    </citation>
    <scope>NUCLEOTIDE SEQUENCE [LARGE SCALE GENOMIC DNA]</scope>
    <source>
        <strain evidence="2 3">NL1</strain>
    </source>
</reference>
<sequence length="161" mass="17172">MTDNIAMALQLARHSAAFILAGFSAAVSWAIIPATYSMSSANALTVFRTSLSKGATFIPPVAILNLVVTGVAAYCNARQRTSLLIIVALLFAPIIFTRAVMFDGLQTLLELEQSTTEKQSASAGQTFALLEAFAAQNYVRVGMFLAAGIFGLFLLFDNIRG</sequence>
<name>A0A2P7ZK88_9PEZI</name>
<dbReference type="EMBL" id="NHZQ01000174">
    <property type="protein sequence ID" value="PSK48632.1"/>
    <property type="molecule type" value="Genomic_DNA"/>
</dbReference>
<proteinExistence type="predicted"/>
<evidence type="ECO:0000256" key="1">
    <source>
        <dbReference type="SAM" id="Phobius"/>
    </source>
</evidence>
<keyword evidence="1" id="KW-1133">Transmembrane helix</keyword>
<organism evidence="2 3">
    <name type="scientific">Elsinoe australis</name>
    <dbReference type="NCBI Taxonomy" id="40998"/>
    <lineage>
        <taxon>Eukaryota</taxon>
        <taxon>Fungi</taxon>
        <taxon>Dikarya</taxon>
        <taxon>Ascomycota</taxon>
        <taxon>Pezizomycotina</taxon>
        <taxon>Dothideomycetes</taxon>
        <taxon>Dothideomycetidae</taxon>
        <taxon>Myriangiales</taxon>
        <taxon>Elsinoaceae</taxon>
        <taxon>Elsinoe</taxon>
    </lineage>
</organism>
<gene>
    <name evidence="2" type="ORF">B9Z65_146</name>
</gene>
<dbReference type="STRING" id="40998.A0A2P7ZK88"/>
<evidence type="ECO:0008006" key="4">
    <source>
        <dbReference type="Google" id="ProtNLM"/>
    </source>
</evidence>
<feature type="transmembrane region" description="Helical" evidence="1">
    <location>
        <begin position="56"/>
        <end position="75"/>
    </location>
</feature>
<dbReference type="AlphaFoldDB" id="A0A2P7ZK88"/>
<feature type="transmembrane region" description="Helical" evidence="1">
    <location>
        <begin position="138"/>
        <end position="156"/>
    </location>
</feature>
<dbReference type="Pfam" id="PF08592">
    <property type="entry name" value="Anthrone_oxy"/>
    <property type="match status" value="1"/>
</dbReference>
<keyword evidence="1" id="KW-0812">Transmembrane</keyword>
<feature type="transmembrane region" description="Helical" evidence="1">
    <location>
        <begin position="16"/>
        <end position="36"/>
    </location>
</feature>
<dbReference type="InterPro" id="IPR013901">
    <property type="entry name" value="Anthrone_oxy"/>
</dbReference>
<dbReference type="Proteomes" id="UP000243723">
    <property type="component" value="Unassembled WGS sequence"/>
</dbReference>
<evidence type="ECO:0000313" key="3">
    <source>
        <dbReference type="Proteomes" id="UP000243723"/>
    </source>
</evidence>
<comment type="caution">
    <text evidence="2">The sequence shown here is derived from an EMBL/GenBank/DDBJ whole genome shotgun (WGS) entry which is preliminary data.</text>
</comment>
<protein>
    <recommendedName>
        <fullName evidence="4">DUF1772 domain-containing protein</fullName>
    </recommendedName>
</protein>
<accession>A0A2P7ZK88</accession>
<feature type="transmembrane region" description="Helical" evidence="1">
    <location>
        <begin position="82"/>
        <end position="101"/>
    </location>
</feature>
<keyword evidence="3" id="KW-1185">Reference proteome</keyword>
<dbReference type="OrthoDB" id="5954308at2759"/>
<keyword evidence="1" id="KW-0472">Membrane</keyword>
<evidence type="ECO:0000313" key="2">
    <source>
        <dbReference type="EMBL" id="PSK48632.1"/>
    </source>
</evidence>